<dbReference type="Gene3D" id="1.10.10.10">
    <property type="entry name" value="Winged helix-like DNA-binding domain superfamily/Winged helix DNA-binding domain"/>
    <property type="match status" value="1"/>
</dbReference>
<evidence type="ECO:0000256" key="2">
    <source>
        <dbReference type="ARBA" id="ARBA00023015"/>
    </source>
</evidence>
<dbReference type="InterPro" id="IPR036388">
    <property type="entry name" value="WH-like_DNA-bd_sf"/>
</dbReference>
<keyword evidence="4" id="KW-0804">Transcription</keyword>
<protein>
    <submittedName>
        <fullName evidence="6">DNA-binding transcriptional regulator LsrR, DeoR family</fullName>
    </submittedName>
</protein>
<dbReference type="SUPFAM" id="SSF100950">
    <property type="entry name" value="NagB/RpiA/CoA transferase-like"/>
    <property type="match status" value="1"/>
</dbReference>
<dbReference type="GO" id="GO:0003677">
    <property type="term" value="F:DNA binding"/>
    <property type="evidence" value="ECO:0007669"/>
    <property type="project" value="UniProtKB-KW"/>
</dbReference>
<dbReference type="RefSeq" id="WP_089250312.1">
    <property type="nucleotide sequence ID" value="NZ_FZOW01000015.1"/>
</dbReference>
<dbReference type="InterPro" id="IPR051054">
    <property type="entry name" value="SorC_transcr_regulators"/>
</dbReference>
<dbReference type="PANTHER" id="PTHR34294">
    <property type="entry name" value="TRANSCRIPTIONAL REGULATOR-RELATED"/>
    <property type="match status" value="1"/>
</dbReference>
<keyword evidence="3 6" id="KW-0238">DNA-binding</keyword>
<evidence type="ECO:0000313" key="6">
    <source>
        <dbReference type="EMBL" id="SNT35743.1"/>
    </source>
</evidence>
<dbReference type="PANTHER" id="PTHR34294:SF1">
    <property type="entry name" value="TRANSCRIPTIONAL REGULATOR LSRR"/>
    <property type="match status" value="1"/>
</dbReference>
<dbReference type="Pfam" id="PF04198">
    <property type="entry name" value="Sugar-bind"/>
    <property type="match status" value="1"/>
</dbReference>
<sequence>MRNDKEERPVAGPEQLIQQGIIARKYYLEGRTRVQIAEEFGLSRFKVARILEEAVASGIVEIKVHAPETIDVELSRAVKDAFGLRRALAVRTAGEDEDALRDGVGRVTADLLSEIVTASDVLGVDCGRTIGRMTRHLETIEACDVVQLTGMAGAVDANSAELVRRLTELGGGRAWSIYAPLVVSDTRTCGALRGSRGIQETLKHHGSVTKAVVSVGAWKPGLSQVYDLLHPTEAQNWGDKGVVAESCALLIDADGTRIDGLDDRRIGVSEESLRNIDDVIAIAAGDAKADAVQAVLKSGLVSSVVVDARTAASLVR</sequence>
<dbReference type="OrthoDB" id="186585at2"/>
<proteinExistence type="inferred from homology"/>
<dbReference type="InterPro" id="IPR037171">
    <property type="entry name" value="NagB/RpiA_transferase-like"/>
</dbReference>
<evidence type="ECO:0000259" key="5">
    <source>
        <dbReference type="Pfam" id="PF04198"/>
    </source>
</evidence>
<feature type="domain" description="Sugar-binding" evidence="5">
    <location>
        <begin position="71"/>
        <end position="315"/>
    </location>
</feature>
<gene>
    <name evidence="6" type="ORF">SAMN05421642_11534</name>
</gene>
<keyword evidence="2" id="KW-0805">Transcription regulation</keyword>
<dbReference type="InterPro" id="IPR007324">
    <property type="entry name" value="Sugar-bd_dom_put"/>
</dbReference>
<dbReference type="EMBL" id="FZOW01000015">
    <property type="protein sequence ID" value="SNT35743.1"/>
    <property type="molecule type" value="Genomic_DNA"/>
</dbReference>
<dbReference type="AlphaFoldDB" id="A0A239M101"/>
<evidence type="ECO:0000256" key="1">
    <source>
        <dbReference type="ARBA" id="ARBA00010466"/>
    </source>
</evidence>
<name>A0A239M101_9NOCA</name>
<keyword evidence="7" id="KW-1185">Reference proteome</keyword>
<dbReference type="GO" id="GO:0030246">
    <property type="term" value="F:carbohydrate binding"/>
    <property type="evidence" value="ECO:0007669"/>
    <property type="project" value="InterPro"/>
</dbReference>
<organism evidence="6 7">
    <name type="scientific">Rhodococcoides kyotonense</name>
    <dbReference type="NCBI Taxonomy" id="398843"/>
    <lineage>
        <taxon>Bacteria</taxon>
        <taxon>Bacillati</taxon>
        <taxon>Actinomycetota</taxon>
        <taxon>Actinomycetes</taxon>
        <taxon>Mycobacteriales</taxon>
        <taxon>Nocardiaceae</taxon>
        <taxon>Rhodococcoides</taxon>
    </lineage>
</organism>
<accession>A0A239M101</accession>
<reference evidence="7" key="1">
    <citation type="submission" date="2017-06" db="EMBL/GenBank/DDBJ databases">
        <authorList>
            <person name="Varghese N."/>
            <person name="Submissions S."/>
        </authorList>
    </citation>
    <scope>NUCLEOTIDE SEQUENCE [LARGE SCALE GENOMIC DNA]</scope>
    <source>
        <strain evidence="7">JCM 23211</strain>
    </source>
</reference>
<comment type="similarity">
    <text evidence="1">Belongs to the SorC transcriptional regulatory family.</text>
</comment>
<dbReference type="Gene3D" id="3.40.50.1360">
    <property type="match status" value="1"/>
</dbReference>
<dbReference type="Proteomes" id="UP000198327">
    <property type="component" value="Unassembled WGS sequence"/>
</dbReference>
<evidence type="ECO:0000256" key="4">
    <source>
        <dbReference type="ARBA" id="ARBA00023163"/>
    </source>
</evidence>
<evidence type="ECO:0000256" key="3">
    <source>
        <dbReference type="ARBA" id="ARBA00023125"/>
    </source>
</evidence>
<evidence type="ECO:0000313" key="7">
    <source>
        <dbReference type="Proteomes" id="UP000198327"/>
    </source>
</evidence>